<evidence type="ECO:0000313" key="2">
    <source>
        <dbReference type="EMBL" id="KAA2557551.1"/>
    </source>
</evidence>
<feature type="non-terminal residue" evidence="2">
    <location>
        <position position="96"/>
    </location>
</feature>
<reference evidence="2 3" key="1">
    <citation type="journal article" date="2019" name="Nat. Med.">
        <title>A library of human gut bacterial isolates paired with longitudinal multiomics data enables mechanistic microbiome research.</title>
        <authorList>
            <person name="Poyet M."/>
            <person name="Groussin M."/>
            <person name="Gibbons S.M."/>
            <person name="Avila-Pacheco J."/>
            <person name="Jiang X."/>
            <person name="Kearney S.M."/>
            <person name="Perrotta A.R."/>
            <person name="Berdy B."/>
            <person name="Zhao S."/>
            <person name="Lieberman T.D."/>
            <person name="Swanson P.K."/>
            <person name="Smith M."/>
            <person name="Roesemann S."/>
            <person name="Alexander J.E."/>
            <person name="Rich S.A."/>
            <person name="Livny J."/>
            <person name="Vlamakis H."/>
            <person name="Clish C."/>
            <person name="Bullock K."/>
            <person name="Deik A."/>
            <person name="Scott J."/>
            <person name="Pierce K.A."/>
            <person name="Xavier R.J."/>
            <person name="Alm E.J."/>
        </authorList>
    </citation>
    <scope>NUCLEOTIDE SEQUENCE [LARGE SCALE GENOMIC DNA]</scope>
    <source>
        <strain evidence="2 3">BIOML-A204</strain>
    </source>
</reference>
<comment type="caution">
    <text evidence="2">The sequence shown here is derived from an EMBL/GenBank/DDBJ whole genome shotgun (WGS) entry which is preliminary data.</text>
</comment>
<dbReference type="Pfam" id="PF03432">
    <property type="entry name" value="Relaxase"/>
    <property type="match status" value="1"/>
</dbReference>
<gene>
    <name evidence="2" type="ORF">F2S36_14070</name>
</gene>
<dbReference type="EMBL" id="VVUY01000018">
    <property type="protein sequence ID" value="KAA2557551.1"/>
    <property type="molecule type" value="Genomic_DNA"/>
</dbReference>
<feature type="domain" description="MobA/VirD2-like nuclease" evidence="1">
    <location>
        <begin position="46"/>
        <end position="96"/>
    </location>
</feature>
<dbReference type="Proteomes" id="UP000323119">
    <property type="component" value="Unassembled WGS sequence"/>
</dbReference>
<accession>A0A9P4DMN8</accession>
<organism evidence="2 3">
    <name type="scientific">Alistipes onderdonkii</name>
    <dbReference type="NCBI Taxonomy" id="328813"/>
    <lineage>
        <taxon>Bacteria</taxon>
        <taxon>Pseudomonadati</taxon>
        <taxon>Bacteroidota</taxon>
        <taxon>Bacteroidia</taxon>
        <taxon>Bacteroidales</taxon>
        <taxon>Rikenellaceae</taxon>
        <taxon>Alistipes</taxon>
    </lineage>
</organism>
<dbReference type="InterPro" id="IPR005094">
    <property type="entry name" value="Endonuclease_MobA/VirD2"/>
</dbReference>
<name>A0A9P4DMN8_9BACT</name>
<dbReference type="AlphaFoldDB" id="A0A9P4DMN8"/>
<evidence type="ECO:0000259" key="1">
    <source>
        <dbReference type="Pfam" id="PF03432"/>
    </source>
</evidence>
<proteinExistence type="predicted"/>
<evidence type="ECO:0000313" key="3">
    <source>
        <dbReference type="Proteomes" id="UP000323119"/>
    </source>
</evidence>
<protein>
    <submittedName>
        <fullName evidence="2">Relaxase</fullName>
    </submittedName>
</protein>
<sequence length="96" mass="11179">MVANIRSGSSPGGALYYNKEKVDKDEAEVLFWQKMLEPFDKHGRMDVDACMDCFWPYLEANRRTTNTVFHASLNPSPEDKLTDDQLRDIAQEYMER</sequence>